<evidence type="ECO:0000256" key="3">
    <source>
        <dbReference type="SAM" id="MobiDB-lite"/>
    </source>
</evidence>
<dbReference type="InterPro" id="IPR001878">
    <property type="entry name" value="Znf_CCHC"/>
</dbReference>
<evidence type="ECO:0000259" key="5">
    <source>
        <dbReference type="PROSITE" id="PS50158"/>
    </source>
</evidence>
<dbReference type="Pfam" id="PF00069">
    <property type="entry name" value="Pkinase"/>
    <property type="match status" value="1"/>
</dbReference>
<dbReference type="Proteomes" id="UP001295794">
    <property type="component" value="Unassembled WGS sequence"/>
</dbReference>
<evidence type="ECO:0000259" key="4">
    <source>
        <dbReference type="PROSITE" id="PS50011"/>
    </source>
</evidence>
<dbReference type="GO" id="GO:0005524">
    <property type="term" value="F:ATP binding"/>
    <property type="evidence" value="ECO:0007669"/>
    <property type="project" value="InterPro"/>
</dbReference>
<sequence length="640" mass="70088">MAQTRSAKLADNCPATAAEEEEDEEMETEMPEYSDADRVSVVEDVLAGNDHLWCRLVRIETSGNNVFPPGNFKFGRDQPVLSFGREGQGQGQGQDRELMTFVAPAKAYIEIRRTLTANSEIARVDHAEQGGQRAHGAHHDPGSRIHERDLGERAPPPLAAIPPSICGAQVIRKIGELPSEASLVPHNQAYELVDGDEIRLGAAPGRTVAGNFFHFRFHDMRPRTTDEYNIHESIAHGGHGRVFKGSHRRTGTIVAIKRIDPGTLASTSATVAAIISKEIQVLKRLSHENIVGIRDIYRLRGDGVELVLEFVDGGTLRQFISRYKGLSERAYDEAPHATALHWAGLHAHDAASSAYRIQHLTGEDNIQTWTVKMTDILTDMGLHGYPSGTIPKPALPDSDATVIAWSEKDRRALSAIRLRVADGPLIYITDAKTSQAAWDTLMATYQSKGVIGIVLLRRKLSRTTCADGADIEDHIRTLTSIRTQLSALGSQVEDKEFCIILLTSLPDSWDSFIRGVDTSALTTPAPLIARILEQQHQMTSRSEANEVALAVRNRFQGKGKNSKAKYNGNISCFGCGRPGHVIADCRDTKAGKTFTKEQKERNARGDGGKSGKNPSWAHVSQDQGNNSETSGWQIAALLNT</sequence>
<feature type="region of interest" description="Disordered" evidence="3">
    <location>
        <begin position="128"/>
        <end position="157"/>
    </location>
</feature>
<dbReference type="AlphaFoldDB" id="A0AAD2GYF5"/>
<evidence type="ECO:0000256" key="1">
    <source>
        <dbReference type="ARBA" id="ARBA00022664"/>
    </source>
</evidence>
<comment type="caution">
    <text evidence="6">The sequence shown here is derived from an EMBL/GenBank/DDBJ whole genome shotgun (WGS) entry which is preliminary data.</text>
</comment>
<accession>A0AAD2GYF5</accession>
<dbReference type="PROSITE" id="PS50158">
    <property type="entry name" value="ZF_CCHC"/>
    <property type="match status" value="1"/>
</dbReference>
<feature type="compositionally biased region" description="Polar residues" evidence="3">
    <location>
        <begin position="618"/>
        <end position="634"/>
    </location>
</feature>
<keyword evidence="2" id="KW-0862">Zinc</keyword>
<feature type="domain" description="Protein kinase" evidence="4">
    <location>
        <begin position="228"/>
        <end position="555"/>
    </location>
</feature>
<keyword evidence="7" id="KW-1185">Reference proteome</keyword>
<feature type="compositionally biased region" description="Basic and acidic residues" evidence="3">
    <location>
        <begin position="137"/>
        <end position="152"/>
    </location>
</feature>
<protein>
    <submittedName>
        <fullName evidence="6">Uncharacterized protein</fullName>
    </submittedName>
</protein>
<dbReference type="InterPro" id="IPR000719">
    <property type="entry name" value="Prot_kinase_dom"/>
</dbReference>
<dbReference type="GO" id="GO:0003676">
    <property type="term" value="F:nucleic acid binding"/>
    <property type="evidence" value="ECO:0007669"/>
    <property type="project" value="InterPro"/>
</dbReference>
<dbReference type="PANTHER" id="PTHR24361">
    <property type="entry name" value="MITOGEN-ACTIVATED KINASE KINASE KINASE"/>
    <property type="match status" value="1"/>
</dbReference>
<dbReference type="InterPro" id="IPR053235">
    <property type="entry name" value="Ser_Thr_kinase"/>
</dbReference>
<gene>
    <name evidence="6" type="ORF">MYCIT1_LOCUS7164</name>
</gene>
<dbReference type="Pfam" id="PF14223">
    <property type="entry name" value="Retrotran_gag_2"/>
    <property type="match status" value="1"/>
</dbReference>
<dbReference type="GO" id="GO:0005737">
    <property type="term" value="C:cytoplasm"/>
    <property type="evidence" value="ECO:0007669"/>
    <property type="project" value="TreeGrafter"/>
</dbReference>
<name>A0AAD2GYF5_9AGAR</name>
<dbReference type="GO" id="GO:0006397">
    <property type="term" value="P:mRNA processing"/>
    <property type="evidence" value="ECO:0007669"/>
    <property type="project" value="UniProtKB-KW"/>
</dbReference>
<feature type="domain" description="CCHC-type" evidence="5">
    <location>
        <begin position="572"/>
        <end position="587"/>
    </location>
</feature>
<organism evidence="6 7">
    <name type="scientific">Mycena citricolor</name>
    <dbReference type="NCBI Taxonomy" id="2018698"/>
    <lineage>
        <taxon>Eukaryota</taxon>
        <taxon>Fungi</taxon>
        <taxon>Dikarya</taxon>
        <taxon>Basidiomycota</taxon>
        <taxon>Agaricomycotina</taxon>
        <taxon>Agaricomycetes</taxon>
        <taxon>Agaricomycetidae</taxon>
        <taxon>Agaricales</taxon>
        <taxon>Marasmiineae</taxon>
        <taxon>Mycenaceae</taxon>
        <taxon>Mycena</taxon>
    </lineage>
</organism>
<feature type="region of interest" description="Disordered" evidence="3">
    <location>
        <begin position="593"/>
        <end position="634"/>
    </location>
</feature>
<dbReference type="GO" id="GO:0008270">
    <property type="term" value="F:zinc ion binding"/>
    <property type="evidence" value="ECO:0007669"/>
    <property type="project" value="UniProtKB-KW"/>
</dbReference>
<dbReference type="InterPro" id="IPR036875">
    <property type="entry name" value="Znf_CCHC_sf"/>
</dbReference>
<dbReference type="SUPFAM" id="SSF56112">
    <property type="entry name" value="Protein kinase-like (PK-like)"/>
    <property type="match status" value="1"/>
</dbReference>
<dbReference type="Gene3D" id="1.10.510.10">
    <property type="entry name" value="Transferase(Phosphotransferase) domain 1"/>
    <property type="match status" value="1"/>
</dbReference>
<dbReference type="SUPFAM" id="SSF57756">
    <property type="entry name" value="Retrovirus zinc finger-like domains"/>
    <property type="match status" value="1"/>
</dbReference>
<dbReference type="PROSITE" id="PS50011">
    <property type="entry name" value="PROTEIN_KINASE_DOM"/>
    <property type="match status" value="1"/>
</dbReference>
<feature type="compositionally biased region" description="Acidic residues" evidence="3">
    <location>
        <begin position="18"/>
        <end position="34"/>
    </location>
</feature>
<evidence type="ECO:0000313" key="7">
    <source>
        <dbReference type="Proteomes" id="UP001295794"/>
    </source>
</evidence>
<dbReference type="Gene3D" id="4.10.60.10">
    <property type="entry name" value="Zinc finger, CCHC-type"/>
    <property type="match status" value="1"/>
</dbReference>
<evidence type="ECO:0000313" key="6">
    <source>
        <dbReference type="EMBL" id="CAK5265851.1"/>
    </source>
</evidence>
<proteinExistence type="predicted"/>
<feature type="compositionally biased region" description="Basic and acidic residues" evidence="3">
    <location>
        <begin position="593"/>
        <end position="609"/>
    </location>
</feature>
<dbReference type="EMBL" id="CAVNYO010000102">
    <property type="protein sequence ID" value="CAK5265851.1"/>
    <property type="molecule type" value="Genomic_DNA"/>
</dbReference>
<dbReference type="InterPro" id="IPR011009">
    <property type="entry name" value="Kinase-like_dom_sf"/>
</dbReference>
<evidence type="ECO:0000256" key="2">
    <source>
        <dbReference type="PROSITE-ProRule" id="PRU00047"/>
    </source>
</evidence>
<dbReference type="GO" id="GO:0004674">
    <property type="term" value="F:protein serine/threonine kinase activity"/>
    <property type="evidence" value="ECO:0007669"/>
    <property type="project" value="TreeGrafter"/>
</dbReference>
<keyword evidence="1" id="KW-0507">mRNA processing</keyword>
<keyword evidence="2" id="KW-0479">Metal-binding</keyword>
<reference evidence="6" key="1">
    <citation type="submission" date="2023-11" db="EMBL/GenBank/DDBJ databases">
        <authorList>
            <person name="De Vega J J."/>
            <person name="De Vega J J."/>
        </authorList>
    </citation>
    <scope>NUCLEOTIDE SEQUENCE</scope>
</reference>
<feature type="region of interest" description="Disordered" evidence="3">
    <location>
        <begin position="1"/>
        <end position="34"/>
    </location>
</feature>
<keyword evidence="2" id="KW-0863">Zinc-finger</keyword>